<accession>A0A418WT93</accession>
<dbReference type="EMBL" id="QYUK01000008">
    <property type="protein sequence ID" value="RJF94470.1"/>
    <property type="molecule type" value="Genomic_DNA"/>
</dbReference>
<protein>
    <recommendedName>
        <fullName evidence="3">Nucleotidyl transferase AbiEii/AbiGii toxin family protein</fullName>
    </recommendedName>
</protein>
<dbReference type="Pfam" id="PF08843">
    <property type="entry name" value="AbiEii"/>
    <property type="match status" value="1"/>
</dbReference>
<dbReference type="AlphaFoldDB" id="A0A418WT93"/>
<evidence type="ECO:0008006" key="3">
    <source>
        <dbReference type="Google" id="ProtNLM"/>
    </source>
</evidence>
<proteinExistence type="predicted"/>
<reference evidence="1 2" key="1">
    <citation type="submission" date="2018-09" db="EMBL/GenBank/DDBJ databases">
        <authorList>
            <person name="Zhu H."/>
        </authorList>
    </citation>
    <scope>NUCLEOTIDE SEQUENCE [LARGE SCALE GENOMIC DNA]</scope>
    <source>
        <strain evidence="1 2">K1W22B-8</strain>
    </source>
</reference>
<evidence type="ECO:0000313" key="1">
    <source>
        <dbReference type="EMBL" id="RJF94470.1"/>
    </source>
</evidence>
<gene>
    <name evidence="1" type="ORF">D3874_01120</name>
</gene>
<organism evidence="1 2">
    <name type="scientific">Oleomonas cavernae</name>
    <dbReference type="NCBI Taxonomy" id="2320859"/>
    <lineage>
        <taxon>Bacteria</taxon>
        <taxon>Pseudomonadati</taxon>
        <taxon>Pseudomonadota</taxon>
        <taxon>Alphaproteobacteria</taxon>
        <taxon>Acetobacterales</taxon>
        <taxon>Acetobacteraceae</taxon>
        <taxon>Oleomonas</taxon>
    </lineage>
</organism>
<name>A0A418WT93_9PROT</name>
<comment type="caution">
    <text evidence="1">The sequence shown here is derived from an EMBL/GenBank/DDBJ whole genome shotgun (WGS) entry which is preliminary data.</text>
</comment>
<keyword evidence="2" id="KW-1185">Reference proteome</keyword>
<sequence>MAGRTVTRHPDDWLELAQIAFKIADAARIEVSSAFAFGGGTMLMSRMHHRLSRDLDIFLADAQYLTYLSPRLNAAAEHYENYEETSHHVRIAVGDREIDFIVAPHLTSVPTQAQEILGRPVAVETTAEILAKKLFYRGRTLKPRDVFDLATTIRLQPDALPTAQVIRDLLNGKLREGIDRRLAELQSDWATRATTIDVLPAGTPILPHTIEIAGEWMAGI</sequence>
<dbReference type="InterPro" id="IPR014942">
    <property type="entry name" value="AbiEii"/>
</dbReference>
<evidence type="ECO:0000313" key="2">
    <source>
        <dbReference type="Proteomes" id="UP000284605"/>
    </source>
</evidence>
<dbReference type="Proteomes" id="UP000284605">
    <property type="component" value="Unassembled WGS sequence"/>
</dbReference>